<feature type="region of interest" description="Disordered" evidence="1">
    <location>
        <begin position="122"/>
        <end position="491"/>
    </location>
</feature>
<feature type="compositionally biased region" description="Basic residues" evidence="1">
    <location>
        <begin position="473"/>
        <end position="491"/>
    </location>
</feature>
<feature type="compositionally biased region" description="Basic residues" evidence="1">
    <location>
        <begin position="230"/>
        <end position="248"/>
    </location>
</feature>
<accession>A0A8H8DGP5</accession>
<proteinExistence type="predicted"/>
<feature type="compositionally biased region" description="Low complexity" evidence="1">
    <location>
        <begin position="309"/>
        <end position="319"/>
    </location>
</feature>
<gene>
    <name evidence="2" type="ORF">BJ554DRAFT_1965</name>
</gene>
<feature type="compositionally biased region" description="Low complexity" evidence="1">
    <location>
        <begin position="84"/>
        <end position="97"/>
    </location>
</feature>
<protein>
    <submittedName>
        <fullName evidence="2">Uncharacterized protein</fullName>
    </submittedName>
</protein>
<feature type="compositionally biased region" description="Basic and acidic residues" evidence="1">
    <location>
        <begin position="449"/>
        <end position="463"/>
    </location>
</feature>
<comment type="caution">
    <text evidence="2">The sequence shown here is derived from an EMBL/GenBank/DDBJ whole genome shotgun (WGS) entry which is preliminary data.</text>
</comment>
<evidence type="ECO:0000313" key="3">
    <source>
        <dbReference type="Proteomes" id="UP000673691"/>
    </source>
</evidence>
<feature type="non-terminal residue" evidence="2">
    <location>
        <position position="1"/>
    </location>
</feature>
<feature type="compositionally biased region" description="Basic and acidic residues" evidence="1">
    <location>
        <begin position="420"/>
        <end position="437"/>
    </location>
</feature>
<organism evidence="2 3">
    <name type="scientific">Olpidium bornovanus</name>
    <dbReference type="NCBI Taxonomy" id="278681"/>
    <lineage>
        <taxon>Eukaryota</taxon>
        <taxon>Fungi</taxon>
        <taxon>Fungi incertae sedis</taxon>
        <taxon>Olpidiomycota</taxon>
        <taxon>Olpidiomycotina</taxon>
        <taxon>Olpidiomycetes</taxon>
        <taxon>Olpidiales</taxon>
        <taxon>Olpidiaceae</taxon>
        <taxon>Olpidium</taxon>
    </lineage>
</organism>
<feature type="compositionally biased region" description="Low complexity" evidence="1">
    <location>
        <begin position="264"/>
        <end position="292"/>
    </location>
</feature>
<feature type="compositionally biased region" description="Basic residues" evidence="1">
    <location>
        <begin position="122"/>
        <end position="147"/>
    </location>
</feature>
<keyword evidence="3" id="KW-1185">Reference proteome</keyword>
<feature type="compositionally biased region" description="Basic and acidic residues" evidence="1">
    <location>
        <begin position="173"/>
        <end position="198"/>
    </location>
</feature>
<name>A0A8H8DGP5_9FUNG</name>
<dbReference type="EMBL" id="JAEFCI010009274">
    <property type="protein sequence ID" value="KAG5457914.1"/>
    <property type="molecule type" value="Genomic_DNA"/>
</dbReference>
<dbReference type="AlphaFoldDB" id="A0A8H8DGP5"/>
<dbReference type="Proteomes" id="UP000673691">
    <property type="component" value="Unassembled WGS sequence"/>
</dbReference>
<evidence type="ECO:0000256" key="1">
    <source>
        <dbReference type="SAM" id="MobiDB-lite"/>
    </source>
</evidence>
<feature type="compositionally biased region" description="Basic and acidic residues" evidence="1">
    <location>
        <begin position="15"/>
        <end position="39"/>
    </location>
</feature>
<feature type="compositionally biased region" description="Basic and acidic residues" evidence="1">
    <location>
        <begin position="359"/>
        <end position="370"/>
    </location>
</feature>
<evidence type="ECO:0000313" key="2">
    <source>
        <dbReference type="EMBL" id="KAG5457914.1"/>
    </source>
</evidence>
<feature type="region of interest" description="Disordered" evidence="1">
    <location>
        <begin position="1"/>
        <end position="103"/>
    </location>
</feature>
<reference evidence="2 3" key="1">
    <citation type="journal article" name="Sci. Rep.">
        <title>Genome-scale phylogenetic analyses confirm Olpidium as the closest living zoosporic fungus to the non-flagellated, terrestrial fungi.</title>
        <authorList>
            <person name="Chang Y."/>
            <person name="Rochon D."/>
            <person name="Sekimoto S."/>
            <person name="Wang Y."/>
            <person name="Chovatia M."/>
            <person name="Sandor L."/>
            <person name="Salamov A."/>
            <person name="Grigoriev I.V."/>
            <person name="Stajich J.E."/>
            <person name="Spatafora J.W."/>
        </authorList>
    </citation>
    <scope>NUCLEOTIDE SEQUENCE [LARGE SCALE GENOMIC DNA]</scope>
    <source>
        <strain evidence="2">S191</strain>
    </source>
</reference>
<sequence>LRPGVSFAGGLPGRDAGDAAEAARGEGGSGRESRRREQVPDFQPARGTQEQRRRRVQAGALEAHPPAAGVLSCGCRGRRRRRSGGVPAAAGAAAPRATNGTRFGLSAAGRAGRYRRGVRGYRRRVRRGGRRASRPRRHAGRRAVRLRFLREEGRPPAAARLRRRGAGEARAPGQEERAAAEHARDLGERGPVRVEDPAGVRPRRNQGPLRRAARPPGAPAHGLHQAFLPARRRRARARRRRSRGRRAQRPFSGEEAEPRRRGARPFQAAAATAAAAAAAAAGERPARAAVARSAESLPVAPANLPAESPGRPLARGRAAAPDRRPPAGADPPGPFRARAGPRRPRVADAGRPPPSPPRAARDETLAEGRARVVRTVFPGFLPRRRRPGTSGIAGAGRVRAGFRRAGRSDDRRRRRGGPGAREEADGRRAVLRERPARDVPAADAPQLVRRGDPDQAVEFREDGSNGSGAARRAQPKVFRRQRGARSRRARRGKFLRRRRRVRRRVLWIGVRLRRRLGLRLYHADPIQPSPAHEARIPGRVPAVFPARPFIPRPIFFFLTR</sequence>